<dbReference type="Proteomes" id="UP000823388">
    <property type="component" value="Chromosome 9K"/>
</dbReference>
<comment type="caution">
    <text evidence="3">The sequence shown here is derived from an EMBL/GenBank/DDBJ whole genome shotgun (WGS) entry which is preliminary data.</text>
</comment>
<sequence>MQERPAAMAMAKLASSSPLVLALVLVAAAMAAVATSDAGDRLCHEDLMNAAAHCQNYLTHPAEPKIPPSEKCCRAVGDVTIPCLCSFVTEQFEKGVCMEKLVFVFDYCNNPLRPGCKCGSYKVPPLGLGLEGNDC</sequence>
<dbReference type="AlphaFoldDB" id="A0A8T0P0U8"/>
<evidence type="ECO:0000313" key="4">
    <source>
        <dbReference type="Proteomes" id="UP000823388"/>
    </source>
</evidence>
<dbReference type="PANTHER" id="PTHR33286:SF1">
    <property type="entry name" value="OS01G0800600 PROTEIN"/>
    <property type="match status" value="1"/>
</dbReference>
<dbReference type="SUPFAM" id="SSF47699">
    <property type="entry name" value="Bifunctional inhibitor/lipid-transfer protein/seed storage 2S albumin"/>
    <property type="match status" value="1"/>
</dbReference>
<dbReference type="InterPro" id="IPR016140">
    <property type="entry name" value="Bifunc_inhib/LTP/seed_store"/>
</dbReference>
<accession>A0A8T0P0U8</accession>
<keyword evidence="4" id="KW-1185">Reference proteome</keyword>
<dbReference type="Pfam" id="PF14368">
    <property type="entry name" value="LTP_2"/>
    <property type="match status" value="1"/>
</dbReference>
<feature type="chain" id="PRO_5035727385" description="Bifunctional inhibitor/plant lipid transfer protein/seed storage helical domain-containing protein" evidence="1">
    <location>
        <begin position="23"/>
        <end position="135"/>
    </location>
</feature>
<reference evidence="3 4" key="1">
    <citation type="submission" date="2020-05" db="EMBL/GenBank/DDBJ databases">
        <title>WGS assembly of Panicum virgatum.</title>
        <authorList>
            <person name="Lovell J.T."/>
            <person name="Jenkins J."/>
            <person name="Shu S."/>
            <person name="Juenger T.E."/>
            <person name="Schmutz J."/>
        </authorList>
    </citation>
    <scope>NUCLEOTIDE SEQUENCE [LARGE SCALE GENOMIC DNA]</scope>
    <source>
        <strain evidence="4">cv. AP13</strain>
    </source>
</reference>
<proteinExistence type="predicted"/>
<dbReference type="PANTHER" id="PTHR33286">
    <property type="entry name" value="BIFUNCTIONAL INHIBITOR/LIPID-TRANSFER PROTEIN/SEED STORAGE 2S ALBUMIN SUPERFAMILY PROTEIN"/>
    <property type="match status" value="1"/>
</dbReference>
<evidence type="ECO:0000313" key="3">
    <source>
        <dbReference type="EMBL" id="KAG2554309.1"/>
    </source>
</evidence>
<feature type="domain" description="Bifunctional inhibitor/plant lipid transfer protein/seed storage helical" evidence="2">
    <location>
        <begin position="25"/>
        <end position="118"/>
    </location>
</feature>
<organism evidence="3 4">
    <name type="scientific">Panicum virgatum</name>
    <name type="common">Blackwell switchgrass</name>
    <dbReference type="NCBI Taxonomy" id="38727"/>
    <lineage>
        <taxon>Eukaryota</taxon>
        <taxon>Viridiplantae</taxon>
        <taxon>Streptophyta</taxon>
        <taxon>Embryophyta</taxon>
        <taxon>Tracheophyta</taxon>
        <taxon>Spermatophyta</taxon>
        <taxon>Magnoliopsida</taxon>
        <taxon>Liliopsida</taxon>
        <taxon>Poales</taxon>
        <taxon>Poaceae</taxon>
        <taxon>PACMAD clade</taxon>
        <taxon>Panicoideae</taxon>
        <taxon>Panicodae</taxon>
        <taxon>Paniceae</taxon>
        <taxon>Panicinae</taxon>
        <taxon>Panicum</taxon>
        <taxon>Panicum sect. Hiantes</taxon>
    </lineage>
</organism>
<name>A0A8T0P0U8_PANVG</name>
<gene>
    <name evidence="3" type="ORF">PVAP13_9KG652700</name>
</gene>
<dbReference type="InterPro" id="IPR036312">
    <property type="entry name" value="Bifun_inhib/LTP/seed_sf"/>
</dbReference>
<protein>
    <recommendedName>
        <fullName evidence="2">Bifunctional inhibitor/plant lipid transfer protein/seed storage helical domain-containing protein</fullName>
    </recommendedName>
</protein>
<feature type="signal peptide" evidence="1">
    <location>
        <begin position="1"/>
        <end position="22"/>
    </location>
</feature>
<dbReference type="Gene3D" id="1.10.110.10">
    <property type="entry name" value="Plant lipid-transfer and hydrophobic proteins"/>
    <property type="match status" value="1"/>
</dbReference>
<keyword evidence="1" id="KW-0732">Signal</keyword>
<evidence type="ECO:0000259" key="2">
    <source>
        <dbReference type="Pfam" id="PF14368"/>
    </source>
</evidence>
<dbReference type="EMBL" id="CM029053">
    <property type="protein sequence ID" value="KAG2554309.1"/>
    <property type="molecule type" value="Genomic_DNA"/>
</dbReference>
<evidence type="ECO:0000256" key="1">
    <source>
        <dbReference type="SAM" id="SignalP"/>
    </source>
</evidence>